<gene>
    <name evidence="1" type="ORF">F4695_000576</name>
</gene>
<sequence length="202" mass="22679">MKKHTRQLYLDSKKLLGLLAKANANTGFDSAIRSVFGSELRPKQQVEIGGRHFLYAGSAKNLVAFLPIQWRDELDKMGIVWKGCERWWAGYPMILLAEMRVSEDGISGYLRLNAEVGPASSREVRKGMIEAIKTAAVASNLDRIQFQPDAAETGRLYSRFLRRNVIPLNDITNSGEIQAQLKMLVSDFDPELELVATVLGRR</sequence>
<dbReference type="Proteomes" id="UP000585437">
    <property type="component" value="Unassembled WGS sequence"/>
</dbReference>
<evidence type="ECO:0000313" key="2">
    <source>
        <dbReference type="Proteomes" id="UP000585437"/>
    </source>
</evidence>
<accession>A0A7X0MPZ1</accession>
<organism evidence="1 2">
    <name type="scientific">Rhizobium soli</name>
    <dbReference type="NCBI Taxonomy" id="424798"/>
    <lineage>
        <taxon>Bacteria</taxon>
        <taxon>Pseudomonadati</taxon>
        <taxon>Pseudomonadota</taxon>
        <taxon>Alphaproteobacteria</taxon>
        <taxon>Hyphomicrobiales</taxon>
        <taxon>Rhizobiaceae</taxon>
        <taxon>Rhizobium/Agrobacterium group</taxon>
        <taxon>Rhizobium</taxon>
    </lineage>
</organism>
<dbReference type="AlphaFoldDB" id="A0A7X0MPZ1"/>
<reference evidence="1 2" key="1">
    <citation type="submission" date="2020-08" db="EMBL/GenBank/DDBJ databases">
        <title>The Agave Microbiome: Exploring the role of microbial communities in plant adaptations to desert environments.</title>
        <authorList>
            <person name="Partida-Martinez L.P."/>
        </authorList>
    </citation>
    <scope>NUCLEOTIDE SEQUENCE [LARGE SCALE GENOMIC DNA]</scope>
    <source>
        <strain evidence="1 2">AS3.12</strain>
    </source>
</reference>
<dbReference type="RefSeq" id="WP_184653736.1">
    <property type="nucleotide sequence ID" value="NZ_JACHBU010000001.1"/>
</dbReference>
<dbReference type="EMBL" id="JACHBU010000001">
    <property type="protein sequence ID" value="MBB6507257.1"/>
    <property type="molecule type" value="Genomic_DNA"/>
</dbReference>
<comment type="caution">
    <text evidence="1">The sequence shown here is derived from an EMBL/GenBank/DDBJ whole genome shotgun (WGS) entry which is preliminary data.</text>
</comment>
<proteinExistence type="predicted"/>
<name>A0A7X0MPZ1_9HYPH</name>
<keyword evidence="2" id="KW-1185">Reference proteome</keyword>
<evidence type="ECO:0000313" key="1">
    <source>
        <dbReference type="EMBL" id="MBB6507257.1"/>
    </source>
</evidence>
<protein>
    <submittedName>
        <fullName evidence="1">Uncharacterized protein</fullName>
    </submittedName>
</protein>